<dbReference type="Pfam" id="PF02348">
    <property type="entry name" value="CTP_transf_3"/>
    <property type="match status" value="1"/>
</dbReference>
<dbReference type="CDD" id="cd02513">
    <property type="entry name" value="CMP-NeuAc_Synthase"/>
    <property type="match status" value="1"/>
</dbReference>
<dbReference type="InterPro" id="IPR003329">
    <property type="entry name" value="Cytidylyl_trans"/>
</dbReference>
<dbReference type="EMBL" id="CP032152">
    <property type="protein sequence ID" value="AXY67717.1"/>
    <property type="molecule type" value="Genomic_DNA"/>
</dbReference>
<dbReference type="AlphaFoldDB" id="A0A3B7MAS4"/>
<proteinExistence type="predicted"/>
<dbReference type="KEGG" id="tsq:D3A95_04980"/>
<organism evidence="1 2">
    <name type="scientific">Thermosynechococcus sichuanensis E542</name>
    <dbReference type="NCBI Taxonomy" id="2016101"/>
    <lineage>
        <taxon>Bacteria</taxon>
        <taxon>Bacillati</taxon>
        <taxon>Cyanobacteriota</taxon>
        <taxon>Cyanophyceae</taxon>
        <taxon>Acaryochloridales</taxon>
        <taxon>Thermosynechococcaceae</taxon>
        <taxon>Thermosynechococcus</taxon>
        <taxon>Thermosynechococcus sichuanensis</taxon>
    </lineage>
</organism>
<dbReference type="InterPro" id="IPR029044">
    <property type="entry name" value="Nucleotide-diphossugar_trans"/>
</dbReference>
<evidence type="ECO:0000313" key="2">
    <source>
        <dbReference type="Proteomes" id="UP000261812"/>
    </source>
</evidence>
<keyword evidence="1" id="KW-0808">Transferase</keyword>
<dbReference type="NCBIfam" id="TIGR03584">
    <property type="entry name" value="PseF"/>
    <property type="match status" value="1"/>
</dbReference>
<dbReference type="SUPFAM" id="SSF53448">
    <property type="entry name" value="Nucleotide-diphospho-sugar transferases"/>
    <property type="match status" value="1"/>
</dbReference>
<dbReference type="Gene3D" id="3.90.550.10">
    <property type="entry name" value="Spore Coat Polysaccharide Biosynthesis Protein SpsA, Chain A"/>
    <property type="match status" value="1"/>
</dbReference>
<gene>
    <name evidence="1" type="primary">pseF</name>
    <name evidence="1" type="ORF">D3A95_04980</name>
</gene>
<dbReference type="Proteomes" id="UP000261812">
    <property type="component" value="Chromosome"/>
</dbReference>
<sequence length="237" mass="26749">MKVAIIPARGGSKRIPRKNIRDFCGKPMIAYAINIAQNSGLFDRIVVSTEDPEIASVASQWGAEVPFMRPASLADDYTGTTQVIAHGIQVLQEQGYHPELVCCIYPAVPLLQVDDLKAAFDMLVSSDAPYVFPVTTFPSSIQRALRRQPSGQMEPFYPEYEQERTQDLEPAYYDAGQFYWGRAEAWLADMSIHRQGIGLVIPQWRVVDVDTLEDWQRAELIYRALYSNQLGQEQVTC</sequence>
<dbReference type="InterPro" id="IPR020039">
    <property type="entry name" value="PseF"/>
</dbReference>
<name>A0A3B7MAS4_9CYAN</name>
<dbReference type="InterPro" id="IPR050793">
    <property type="entry name" value="CMP-NeuNAc_synthase"/>
</dbReference>
<dbReference type="EC" id="2.7.7.81" evidence="1"/>
<evidence type="ECO:0000313" key="1">
    <source>
        <dbReference type="EMBL" id="AXY67717.1"/>
    </source>
</evidence>
<dbReference type="PANTHER" id="PTHR21485">
    <property type="entry name" value="HAD SUPERFAMILY MEMBERS CMAS AND KDSC"/>
    <property type="match status" value="1"/>
</dbReference>
<keyword evidence="1" id="KW-0548">Nucleotidyltransferase</keyword>
<reference evidence="2" key="1">
    <citation type="submission" date="2018-09" db="EMBL/GenBank/DDBJ databases">
        <title>Complete genome sequence of thermophilic cyanobacteria strain Thermosynechococcus elongatus PKUAC-SCTE542.</title>
        <authorList>
            <person name="Liang Y."/>
            <person name="Tang J."/>
            <person name="Daroch M."/>
        </authorList>
    </citation>
    <scope>NUCLEOTIDE SEQUENCE [LARGE SCALE GENOMIC DNA]</scope>
    <source>
        <strain evidence="2">E542</strain>
    </source>
</reference>
<protein>
    <submittedName>
        <fullName evidence="1">Pseudaminic acid cytidylyltransferase</fullName>
        <ecNumber evidence="1">2.7.7.81</ecNumber>
    </submittedName>
</protein>
<dbReference type="GO" id="GO:0008781">
    <property type="term" value="F:N-acylneuraminate cytidylyltransferase activity"/>
    <property type="evidence" value="ECO:0007669"/>
    <property type="project" value="TreeGrafter"/>
</dbReference>
<dbReference type="PANTHER" id="PTHR21485:SF6">
    <property type="entry name" value="N-ACYLNEURAMINATE CYTIDYLYLTRANSFERASE-RELATED"/>
    <property type="match status" value="1"/>
</dbReference>
<accession>A0A3B7MAS4</accession>
<keyword evidence="2" id="KW-1185">Reference proteome</keyword>
<dbReference type="RefSeq" id="WP_181496535.1">
    <property type="nucleotide sequence ID" value="NZ_CP032152.1"/>
</dbReference>